<protein>
    <recommendedName>
        <fullName evidence="4">rRNA-processing protein FYV7</fullName>
    </recommendedName>
</protein>
<feature type="compositionally biased region" description="Acidic residues" evidence="1">
    <location>
        <begin position="118"/>
        <end position="127"/>
    </location>
</feature>
<dbReference type="InParanoid" id="A0A165HUH6"/>
<feature type="compositionally biased region" description="Acidic residues" evidence="1">
    <location>
        <begin position="73"/>
        <end position="110"/>
    </location>
</feature>
<dbReference type="Proteomes" id="UP000076842">
    <property type="component" value="Unassembled WGS sequence"/>
</dbReference>
<feature type="compositionally biased region" description="Basic and acidic residues" evidence="1">
    <location>
        <begin position="218"/>
        <end position="231"/>
    </location>
</feature>
<keyword evidence="3" id="KW-1185">Reference proteome</keyword>
<feature type="compositionally biased region" description="Basic and acidic residues" evidence="1">
    <location>
        <begin position="145"/>
        <end position="156"/>
    </location>
</feature>
<reference evidence="2 3" key="1">
    <citation type="journal article" date="2016" name="Mol. Biol. Evol.">
        <title>Comparative Genomics of Early-Diverging Mushroom-Forming Fungi Provides Insights into the Origins of Lignocellulose Decay Capabilities.</title>
        <authorList>
            <person name="Nagy L.G."/>
            <person name="Riley R."/>
            <person name="Tritt A."/>
            <person name="Adam C."/>
            <person name="Daum C."/>
            <person name="Floudas D."/>
            <person name="Sun H."/>
            <person name="Yadav J.S."/>
            <person name="Pangilinan J."/>
            <person name="Larsson K.H."/>
            <person name="Matsuura K."/>
            <person name="Barry K."/>
            <person name="Labutti K."/>
            <person name="Kuo R."/>
            <person name="Ohm R.A."/>
            <person name="Bhattacharya S.S."/>
            <person name="Shirouzu T."/>
            <person name="Yoshinaga Y."/>
            <person name="Martin F.M."/>
            <person name="Grigoriev I.V."/>
            <person name="Hibbett D.S."/>
        </authorList>
    </citation>
    <scope>NUCLEOTIDE SEQUENCE [LARGE SCALE GENOMIC DNA]</scope>
    <source>
        <strain evidence="2 3">HHB12733</strain>
    </source>
</reference>
<name>A0A165HUH6_9BASI</name>
<evidence type="ECO:0000313" key="3">
    <source>
        <dbReference type="Proteomes" id="UP000076842"/>
    </source>
</evidence>
<dbReference type="AlphaFoldDB" id="A0A165HUH6"/>
<dbReference type="OrthoDB" id="3365439at2759"/>
<organism evidence="2 3">
    <name type="scientific">Calocera cornea HHB12733</name>
    <dbReference type="NCBI Taxonomy" id="1353952"/>
    <lineage>
        <taxon>Eukaryota</taxon>
        <taxon>Fungi</taxon>
        <taxon>Dikarya</taxon>
        <taxon>Basidiomycota</taxon>
        <taxon>Agaricomycotina</taxon>
        <taxon>Dacrymycetes</taxon>
        <taxon>Dacrymycetales</taxon>
        <taxon>Dacrymycetaceae</taxon>
        <taxon>Calocera</taxon>
    </lineage>
</organism>
<proteinExistence type="predicted"/>
<sequence length="294" mass="32249">MAPTGKSARRGSETLSDGSQRKRKGPPKFQHLPHATAKKMKQQWVERKKLQSQYFGKGQKRKAALSAPAGEKGEEEEEEWENDTGAVSDDDAEADEEFDGFSDGMDEDDAMHDSPDGLAEEEDEDAEDFRRRTASLDETTLADSYRGDGSLKRELELAPQPRRAVRQPSAARRPPPVKGYVGGSELGRVDRKGSVRRPSTSSGGAAEDVRQGKGGAGRGERATEEREEAARRRARAKAAYGQDTLHTYKSDPLRKQANGGGKGQKRGEKGKGQPDMKLRMNALLETIKKNVGNK</sequence>
<evidence type="ECO:0000256" key="1">
    <source>
        <dbReference type="SAM" id="MobiDB-lite"/>
    </source>
</evidence>
<evidence type="ECO:0008006" key="4">
    <source>
        <dbReference type="Google" id="ProtNLM"/>
    </source>
</evidence>
<gene>
    <name evidence="2" type="ORF">CALCODRAFT_481265</name>
</gene>
<accession>A0A165HUH6</accession>
<evidence type="ECO:0000313" key="2">
    <source>
        <dbReference type="EMBL" id="KZT59761.1"/>
    </source>
</evidence>
<dbReference type="EMBL" id="KV423937">
    <property type="protein sequence ID" value="KZT59761.1"/>
    <property type="molecule type" value="Genomic_DNA"/>
</dbReference>
<feature type="region of interest" description="Disordered" evidence="1">
    <location>
        <begin position="1"/>
        <end position="277"/>
    </location>
</feature>
<feature type="compositionally biased region" description="Basic and acidic residues" evidence="1">
    <location>
        <begin position="265"/>
        <end position="277"/>
    </location>
</feature>